<accession>A0A5B7GRX3</accession>
<evidence type="ECO:0000313" key="2">
    <source>
        <dbReference type="Proteomes" id="UP000324222"/>
    </source>
</evidence>
<name>A0A5B7GRX3_PORTR</name>
<dbReference type="EMBL" id="VSRR010020229">
    <property type="protein sequence ID" value="MPC62931.1"/>
    <property type="molecule type" value="Genomic_DNA"/>
</dbReference>
<proteinExistence type="predicted"/>
<keyword evidence="2" id="KW-1185">Reference proteome</keyword>
<dbReference type="AlphaFoldDB" id="A0A5B7GRX3"/>
<evidence type="ECO:0000313" key="1">
    <source>
        <dbReference type="EMBL" id="MPC62931.1"/>
    </source>
</evidence>
<sequence length="92" mass="9940">MADADLRFLGSGVAAGHGRPMAVANLTPVNSAKKYQGHCALPYLSKEPRHGSHLMLLGSQLTSVPSQPRDQQHHLVELPLASAYPWLGIVYL</sequence>
<organism evidence="1 2">
    <name type="scientific">Portunus trituberculatus</name>
    <name type="common">Swimming crab</name>
    <name type="synonym">Neptunus trituberculatus</name>
    <dbReference type="NCBI Taxonomy" id="210409"/>
    <lineage>
        <taxon>Eukaryota</taxon>
        <taxon>Metazoa</taxon>
        <taxon>Ecdysozoa</taxon>
        <taxon>Arthropoda</taxon>
        <taxon>Crustacea</taxon>
        <taxon>Multicrustacea</taxon>
        <taxon>Malacostraca</taxon>
        <taxon>Eumalacostraca</taxon>
        <taxon>Eucarida</taxon>
        <taxon>Decapoda</taxon>
        <taxon>Pleocyemata</taxon>
        <taxon>Brachyura</taxon>
        <taxon>Eubrachyura</taxon>
        <taxon>Portunoidea</taxon>
        <taxon>Portunidae</taxon>
        <taxon>Portuninae</taxon>
        <taxon>Portunus</taxon>
    </lineage>
</organism>
<reference evidence="1 2" key="1">
    <citation type="submission" date="2019-05" db="EMBL/GenBank/DDBJ databases">
        <title>Another draft genome of Portunus trituberculatus and its Hox gene families provides insights of decapod evolution.</title>
        <authorList>
            <person name="Jeong J.-H."/>
            <person name="Song I."/>
            <person name="Kim S."/>
            <person name="Choi T."/>
            <person name="Kim D."/>
            <person name="Ryu S."/>
            <person name="Kim W."/>
        </authorList>
    </citation>
    <scope>NUCLEOTIDE SEQUENCE [LARGE SCALE GENOMIC DNA]</scope>
    <source>
        <tissue evidence="1">Muscle</tissue>
    </source>
</reference>
<protein>
    <submittedName>
        <fullName evidence="1">Uncharacterized protein</fullName>
    </submittedName>
</protein>
<comment type="caution">
    <text evidence="1">The sequence shown here is derived from an EMBL/GenBank/DDBJ whole genome shotgun (WGS) entry which is preliminary data.</text>
</comment>
<dbReference type="Proteomes" id="UP000324222">
    <property type="component" value="Unassembled WGS sequence"/>
</dbReference>
<gene>
    <name evidence="1" type="ORF">E2C01_057022</name>
</gene>